<evidence type="ECO:0000313" key="1">
    <source>
        <dbReference type="EMBL" id="MCS0629620.1"/>
    </source>
</evidence>
<proteinExistence type="predicted"/>
<comment type="caution">
    <text evidence="1">The sequence shown here is derived from an EMBL/GenBank/DDBJ whole genome shotgun (WGS) entry which is preliminary data.</text>
</comment>
<gene>
    <name evidence="1" type="ORF">NX786_09770</name>
</gene>
<keyword evidence="2" id="KW-1185">Reference proteome</keyword>
<reference evidence="1" key="1">
    <citation type="submission" date="2022-08" db="EMBL/GenBank/DDBJ databases">
        <title>Reclassification of Massilia species as members of the genera Telluria, Duganella, Pseudoduganella, Mokoshia gen. nov. and Zemynaea gen. nov. using orthogonal and non-orthogonal genome-based approaches.</title>
        <authorList>
            <person name="Bowman J.P."/>
        </authorList>
    </citation>
    <scope>NUCLEOTIDE SEQUENCE</scope>
    <source>
        <strain evidence="1">LMG 11547</strain>
    </source>
</reference>
<evidence type="ECO:0000313" key="2">
    <source>
        <dbReference type="Proteomes" id="UP001165263"/>
    </source>
</evidence>
<sequence>MRLHQNLDDFEAFYSMLDDSHAGLDPTRSRILDSQLVLLLANHIGDMSVLREAFALARVKLDVIRPAPENAG</sequence>
<dbReference type="EMBL" id="JANUHC010000003">
    <property type="protein sequence ID" value="MCS0629620.1"/>
    <property type="molecule type" value="Genomic_DNA"/>
</dbReference>
<organism evidence="1 2">
    <name type="scientific">Telluria mixta</name>
    <dbReference type="NCBI Taxonomy" id="34071"/>
    <lineage>
        <taxon>Bacteria</taxon>
        <taxon>Pseudomonadati</taxon>
        <taxon>Pseudomonadota</taxon>
        <taxon>Betaproteobacteria</taxon>
        <taxon>Burkholderiales</taxon>
        <taxon>Oxalobacteraceae</taxon>
        <taxon>Telluria group</taxon>
        <taxon>Telluria</taxon>
    </lineage>
</organism>
<dbReference type="Pfam" id="PF10932">
    <property type="entry name" value="DUF2783"/>
    <property type="match status" value="1"/>
</dbReference>
<name>A0ABT2BWV7_9BURK</name>
<protein>
    <submittedName>
        <fullName evidence="1">DUF2783 domain-containing protein</fullName>
    </submittedName>
</protein>
<dbReference type="InterPro" id="IPR021233">
    <property type="entry name" value="DUF2783"/>
</dbReference>
<accession>A0ABT2BWV7</accession>
<dbReference type="Proteomes" id="UP001165263">
    <property type="component" value="Unassembled WGS sequence"/>
</dbReference>